<evidence type="ECO:0000256" key="2">
    <source>
        <dbReference type="ARBA" id="ARBA00022490"/>
    </source>
</evidence>
<keyword evidence="8 11" id="KW-0175">Coiled coil</keyword>
<dbReference type="GO" id="GO:0005875">
    <property type="term" value="C:microtubule associated complex"/>
    <property type="evidence" value="ECO:0007669"/>
    <property type="project" value="UniProtKB-UniRule"/>
</dbReference>
<dbReference type="HAMAP" id="MF_03141">
    <property type="entry name" value="lis1"/>
    <property type="match status" value="1"/>
</dbReference>
<evidence type="ECO:0000313" key="14">
    <source>
        <dbReference type="EMBL" id="KAJ5546703.1"/>
    </source>
</evidence>
<keyword evidence="3 12" id="KW-0853">WD repeat</keyword>
<evidence type="ECO:0000256" key="7">
    <source>
        <dbReference type="ARBA" id="ARBA00022776"/>
    </source>
</evidence>
<evidence type="ECO:0000256" key="10">
    <source>
        <dbReference type="ARBA" id="ARBA00023306"/>
    </source>
</evidence>
<dbReference type="InterPro" id="IPR017252">
    <property type="entry name" value="Dynein_regulator_LIS1"/>
</dbReference>
<dbReference type="Proteomes" id="UP001220324">
    <property type="component" value="Unassembled WGS sequence"/>
</dbReference>
<dbReference type="GO" id="GO:0051301">
    <property type="term" value="P:cell division"/>
    <property type="evidence" value="ECO:0007669"/>
    <property type="project" value="UniProtKB-KW"/>
</dbReference>
<evidence type="ECO:0000256" key="1">
    <source>
        <dbReference type="ARBA" id="ARBA00022448"/>
    </source>
</evidence>
<dbReference type="InterPro" id="IPR037190">
    <property type="entry name" value="LIS1_N"/>
</dbReference>
<evidence type="ECO:0000256" key="12">
    <source>
        <dbReference type="PROSITE-ProRule" id="PRU00221"/>
    </source>
</evidence>
<evidence type="ECO:0000256" key="11">
    <source>
        <dbReference type="HAMAP-Rule" id="MF_03141"/>
    </source>
</evidence>
<sequence>MGSILTESQSKELHKAIIGYLSTINAFKTVAAFRDELGLDAIFTDHAIKQLAQILQKKWTTNTLLQRKIMKLESEVERLTEELRSLPKSLSRHKDPANWLPDQPAHTLKSHRAAITSVAFHPTFNSLASSSEDCSIKVWDWELGEHEKTLKGHTRAVTGLDFGGIKGQILLASSSTDLTIKIWDPNINYTNVRTLVGHEHSISCVKFLRPGDKTLVSASRDASIRFWDVSTGFCLKTIYTSCDWIRDVSPSFDGEWLVSGGTDHAATIWNVASGDPQAILRGHGNDIECCAFAPPASHSYLVALAGGKVLPSGGSPVGVVATGGRDKTIKLWDFNGLLLKTLVGHDNWVRGLVFHPGGRFLLSVGDDRTLRCWDLAEDGKLWKTNEDIHGGFVNCIRWAPAEINDATSGSSTEGLGADRRIGREGRDPGMRCVLATGSSDSKVRIFM</sequence>
<dbReference type="Pfam" id="PF00400">
    <property type="entry name" value="WD40"/>
    <property type="match status" value="6"/>
</dbReference>
<dbReference type="PROSITE" id="PS50082">
    <property type="entry name" value="WD_REPEATS_2"/>
    <property type="match status" value="5"/>
</dbReference>
<feature type="coiled-coil region" evidence="11">
    <location>
        <begin position="62"/>
        <end position="89"/>
    </location>
</feature>
<dbReference type="PANTHER" id="PTHR19879:SF9">
    <property type="entry name" value="TRANSCRIPTION INITIATION FACTOR TFIID SUBUNIT 5"/>
    <property type="match status" value="1"/>
</dbReference>
<keyword evidence="5 11" id="KW-0493">Microtubule</keyword>
<dbReference type="GO" id="GO:0005874">
    <property type="term" value="C:microtubule"/>
    <property type="evidence" value="ECO:0007669"/>
    <property type="project" value="UniProtKB-KW"/>
</dbReference>
<dbReference type="InterPro" id="IPR056795">
    <property type="entry name" value="PAC1-like_LisH-like_dom"/>
</dbReference>
<dbReference type="PROSITE" id="PS00678">
    <property type="entry name" value="WD_REPEATS_1"/>
    <property type="match status" value="2"/>
</dbReference>
<proteinExistence type="inferred from homology"/>
<evidence type="ECO:0000256" key="4">
    <source>
        <dbReference type="ARBA" id="ARBA00022618"/>
    </source>
</evidence>
<dbReference type="PROSITE" id="PS50294">
    <property type="entry name" value="WD_REPEATS_REGION"/>
    <property type="match status" value="4"/>
</dbReference>
<keyword evidence="10 11" id="KW-0131">Cell cycle</keyword>
<feature type="repeat" description="WD" evidence="12">
    <location>
        <begin position="150"/>
        <end position="184"/>
    </location>
</feature>
<dbReference type="InterPro" id="IPR001680">
    <property type="entry name" value="WD40_rpt"/>
</dbReference>
<dbReference type="InterPro" id="IPR015943">
    <property type="entry name" value="WD40/YVTN_repeat-like_dom_sf"/>
</dbReference>
<keyword evidence="1 11" id="KW-0813">Transport</keyword>
<dbReference type="PROSITE" id="PS50896">
    <property type="entry name" value="LISH"/>
    <property type="match status" value="1"/>
</dbReference>
<feature type="repeat" description="WD" evidence="12">
    <location>
        <begin position="320"/>
        <end position="335"/>
    </location>
</feature>
<comment type="function">
    <text evidence="11">Positively regulates the activity of the minus-end directed microtubule motor protein dynein. May enhance dynein-mediated microtubule sliding by targeting dynein to the microtubule plus end. Required for nuclear migration during vegetative growth as well as development. Required for retrograde early endosome (EE) transport from the hyphal tip. Required for localization of dynein to the mitotic spindle poles. Recruits additional proteins to the dynein complex at SPBs.</text>
</comment>
<keyword evidence="6" id="KW-0677">Repeat</keyword>
<comment type="domain">
    <text evidence="11">Dimerization mediated by the LisH domain may be required to activate dynein.</text>
</comment>
<dbReference type="InterPro" id="IPR019775">
    <property type="entry name" value="WD40_repeat_CS"/>
</dbReference>
<feature type="repeat" description="WD" evidence="12">
    <location>
        <begin position="195"/>
        <end position="237"/>
    </location>
</feature>
<dbReference type="GO" id="GO:0070840">
    <property type="term" value="F:dynein complex binding"/>
    <property type="evidence" value="ECO:0007669"/>
    <property type="project" value="UniProtKB-UniRule"/>
</dbReference>
<evidence type="ECO:0000256" key="9">
    <source>
        <dbReference type="ARBA" id="ARBA00023212"/>
    </source>
</evidence>
<name>A0AAD6GIS6_9EURO</name>
<feature type="repeat" description="WD" evidence="12">
    <location>
        <begin position="108"/>
        <end position="149"/>
    </location>
</feature>
<dbReference type="InterPro" id="IPR006594">
    <property type="entry name" value="LisH"/>
</dbReference>
<evidence type="ECO:0000256" key="5">
    <source>
        <dbReference type="ARBA" id="ARBA00022701"/>
    </source>
</evidence>
<dbReference type="Gene3D" id="1.20.960.30">
    <property type="match status" value="1"/>
</dbReference>
<dbReference type="SUPFAM" id="SSF109925">
    <property type="entry name" value="Lissencephaly-1 protein (Lis-1, PAF-AH alpha) N-terminal domain"/>
    <property type="match status" value="1"/>
</dbReference>
<dbReference type="CDD" id="cd00200">
    <property type="entry name" value="WD40"/>
    <property type="match status" value="1"/>
</dbReference>
<feature type="domain" description="PAC1-like LisH-like dimerisation" evidence="13">
    <location>
        <begin position="8"/>
        <end position="40"/>
    </location>
</feature>
<dbReference type="EMBL" id="JAQIZZ010000003">
    <property type="protein sequence ID" value="KAJ5546703.1"/>
    <property type="molecule type" value="Genomic_DNA"/>
</dbReference>
<comment type="caution">
    <text evidence="14">The sequence shown here is derived from an EMBL/GenBank/DDBJ whole genome shotgun (WGS) entry which is preliminary data.</text>
</comment>
<keyword evidence="9 11" id="KW-0206">Cytoskeleton</keyword>
<dbReference type="GO" id="GO:0000922">
    <property type="term" value="C:spindle pole"/>
    <property type="evidence" value="ECO:0007669"/>
    <property type="project" value="UniProtKB-SubCell"/>
</dbReference>
<keyword evidence="15" id="KW-1185">Reference proteome</keyword>
<dbReference type="GO" id="GO:0005737">
    <property type="term" value="C:cytoplasm"/>
    <property type="evidence" value="ECO:0007669"/>
    <property type="project" value="UniProtKB-UniRule"/>
</dbReference>
<evidence type="ECO:0000259" key="13">
    <source>
        <dbReference type="Pfam" id="PF24951"/>
    </source>
</evidence>
<evidence type="ECO:0000256" key="8">
    <source>
        <dbReference type="ARBA" id="ARBA00023054"/>
    </source>
</evidence>
<feature type="repeat" description="WD" evidence="12">
    <location>
        <begin position="342"/>
        <end position="375"/>
    </location>
</feature>
<evidence type="ECO:0000313" key="15">
    <source>
        <dbReference type="Proteomes" id="UP001220324"/>
    </source>
</evidence>
<keyword evidence="7 11" id="KW-0498">Mitosis</keyword>
<comment type="subcellular location">
    <subcellularLocation>
        <location evidence="11">Cytoplasm</location>
        <location evidence="11">Cytoskeleton</location>
    </subcellularLocation>
    <subcellularLocation>
        <location evidence="11">Cytoplasm</location>
        <location evidence="11">Cytoskeleton</location>
        <location evidence="11">Spindle pole</location>
    </subcellularLocation>
    <text evidence="11">Localizes to the plus ends of microtubules at the hyphal tip and the mitotic spindle poles.</text>
</comment>
<dbReference type="InterPro" id="IPR020472">
    <property type="entry name" value="WD40_PAC1"/>
</dbReference>
<dbReference type="PIRSF" id="PIRSF037647">
    <property type="entry name" value="Dynein_regulator_Lis1"/>
    <property type="match status" value="1"/>
</dbReference>
<dbReference type="GO" id="GO:0000132">
    <property type="term" value="P:establishment of mitotic spindle orientation"/>
    <property type="evidence" value="ECO:0007669"/>
    <property type="project" value="UniProtKB-UniRule"/>
</dbReference>
<reference evidence="14 15" key="1">
    <citation type="journal article" date="2023" name="IMA Fungus">
        <title>Comparative genomic study of the Penicillium genus elucidates a diverse pangenome and 15 lateral gene transfer events.</title>
        <authorList>
            <person name="Petersen C."/>
            <person name="Sorensen T."/>
            <person name="Nielsen M.R."/>
            <person name="Sondergaard T.E."/>
            <person name="Sorensen J.L."/>
            <person name="Fitzpatrick D.A."/>
            <person name="Frisvad J.C."/>
            <person name="Nielsen K.L."/>
        </authorList>
    </citation>
    <scope>NUCLEOTIDE SEQUENCE [LARGE SCALE GENOMIC DNA]</scope>
    <source>
        <strain evidence="14 15">IBT 35679</strain>
    </source>
</reference>
<gene>
    <name evidence="11" type="primary">nudF</name>
    <name evidence="11" type="synonym">lis1</name>
    <name evidence="14" type="ORF">N7494_004288</name>
</gene>
<dbReference type="FunFam" id="2.130.10.10:FF:000342">
    <property type="entry name" value="Nuclear distribution protein PAC1"/>
    <property type="match status" value="1"/>
</dbReference>
<dbReference type="PANTHER" id="PTHR19879">
    <property type="entry name" value="TRANSCRIPTION INITIATION FACTOR TFIID"/>
    <property type="match status" value="1"/>
</dbReference>
<dbReference type="AlphaFoldDB" id="A0AAD6GIS6"/>
<dbReference type="Pfam" id="PF24951">
    <property type="entry name" value="LisH_PAC1"/>
    <property type="match status" value="1"/>
</dbReference>
<dbReference type="SUPFAM" id="SSF50978">
    <property type="entry name" value="WD40 repeat-like"/>
    <property type="match status" value="1"/>
</dbReference>
<organism evidence="14 15">
    <name type="scientific">Penicillium frequentans</name>
    <dbReference type="NCBI Taxonomy" id="3151616"/>
    <lineage>
        <taxon>Eukaryota</taxon>
        <taxon>Fungi</taxon>
        <taxon>Dikarya</taxon>
        <taxon>Ascomycota</taxon>
        <taxon>Pezizomycotina</taxon>
        <taxon>Eurotiomycetes</taxon>
        <taxon>Eurotiomycetidae</taxon>
        <taxon>Eurotiales</taxon>
        <taxon>Aspergillaceae</taxon>
        <taxon>Penicillium</taxon>
    </lineage>
</organism>
<accession>A0AAD6GIS6</accession>
<comment type="subunit">
    <text evidence="11">Self-associates. Interacts with nudE and dynein.</text>
</comment>
<dbReference type="Gene3D" id="2.130.10.10">
    <property type="entry name" value="YVTN repeat-like/Quinoprotein amine dehydrogenase"/>
    <property type="match status" value="1"/>
</dbReference>
<comment type="similarity">
    <text evidence="11">Belongs to the WD repeat LIS1/nudF family.</text>
</comment>
<dbReference type="GO" id="GO:0051012">
    <property type="term" value="P:microtubule sliding"/>
    <property type="evidence" value="ECO:0007669"/>
    <property type="project" value="UniProtKB-UniRule"/>
</dbReference>
<evidence type="ECO:0000256" key="6">
    <source>
        <dbReference type="ARBA" id="ARBA00022737"/>
    </source>
</evidence>
<evidence type="ECO:0000256" key="3">
    <source>
        <dbReference type="ARBA" id="ARBA00022574"/>
    </source>
</evidence>
<protein>
    <recommendedName>
        <fullName evidence="11">Nuclear distribution protein nudF</fullName>
    </recommendedName>
    <alternativeName>
        <fullName evidence="11">Lissencephaly-1 homolog</fullName>
        <shortName evidence="11">LIS-1</shortName>
    </alternativeName>
</protein>
<keyword evidence="4 11" id="KW-0132">Cell division</keyword>
<dbReference type="SMART" id="SM00320">
    <property type="entry name" value="WD40"/>
    <property type="match status" value="7"/>
</dbReference>
<keyword evidence="2 11" id="KW-0963">Cytoplasm</keyword>
<dbReference type="InterPro" id="IPR036322">
    <property type="entry name" value="WD40_repeat_dom_sf"/>
</dbReference>
<dbReference type="PRINTS" id="PR00320">
    <property type="entry name" value="GPROTEINBRPT"/>
</dbReference>